<proteinExistence type="predicted"/>
<evidence type="ECO:0000313" key="2">
    <source>
        <dbReference type="Proteomes" id="UP000524321"/>
    </source>
</evidence>
<sequence>AALLKALQENSRDTEFCLEPGRYDFWAKEALLQDYYLSNSDICNPRHLSVKMYGMENIVFYGNGSSFIFHGQTMPFTIEKCRGIIVKGISIDWEIP</sequence>
<dbReference type="EMBL" id="JABWDJ010000731">
    <property type="protein sequence ID" value="NVB76667.1"/>
    <property type="molecule type" value="Genomic_DNA"/>
</dbReference>
<accession>A0A7Y6PIX0</accession>
<organism evidence="1 2">
    <name type="scientific">Phocaeicola vulgatus</name>
    <name type="common">Bacteroides vulgatus</name>
    <dbReference type="NCBI Taxonomy" id="821"/>
    <lineage>
        <taxon>Bacteria</taxon>
        <taxon>Pseudomonadati</taxon>
        <taxon>Bacteroidota</taxon>
        <taxon>Bacteroidia</taxon>
        <taxon>Bacteroidales</taxon>
        <taxon>Bacteroidaceae</taxon>
        <taxon>Phocaeicola</taxon>
    </lineage>
</organism>
<gene>
    <name evidence="1" type="ORF">HUV05_24855</name>
</gene>
<reference evidence="1 2" key="1">
    <citation type="submission" date="2020-04" db="EMBL/GenBank/DDBJ databases">
        <authorList>
            <person name="Pieper L."/>
        </authorList>
    </citation>
    <scope>NUCLEOTIDE SEQUENCE [LARGE SCALE GENOMIC DNA]</scope>
    <source>
        <strain evidence="1 2">B33</strain>
    </source>
</reference>
<evidence type="ECO:0000313" key="1">
    <source>
        <dbReference type="EMBL" id="NVB76667.1"/>
    </source>
</evidence>
<dbReference type="Proteomes" id="UP000524321">
    <property type="component" value="Unassembled WGS sequence"/>
</dbReference>
<name>A0A7Y6PIX0_PHOVU</name>
<dbReference type="AlphaFoldDB" id="A0A7Y6PIX0"/>
<comment type="caution">
    <text evidence="1">The sequence shown here is derived from an EMBL/GenBank/DDBJ whole genome shotgun (WGS) entry which is preliminary data.</text>
</comment>
<feature type="non-terminal residue" evidence="1">
    <location>
        <position position="96"/>
    </location>
</feature>
<protein>
    <submittedName>
        <fullName evidence="1">Uncharacterized protein</fullName>
    </submittedName>
</protein>
<feature type="non-terminal residue" evidence="1">
    <location>
        <position position="1"/>
    </location>
</feature>
<reference evidence="1 2" key="2">
    <citation type="submission" date="2020-07" db="EMBL/GenBank/DDBJ databases">
        <title>Bacterial metabolism rescues the inhibition of intestinal drug absorption by food and drug additives.</title>
        <authorList>
            <person name="Zou L."/>
            <person name="Spanogiannopoulos P."/>
            <person name="Chien H.-C."/>
            <person name="Pieper L.M."/>
            <person name="Cai W."/>
            <person name="Khuri N."/>
            <person name="Pottel J."/>
            <person name="Vora B."/>
            <person name="Ni Z."/>
            <person name="Tsakalozou E."/>
            <person name="Zhang W."/>
            <person name="Shoichet B.K."/>
            <person name="Giacomini K.M."/>
            <person name="Turnbaugh P.J."/>
        </authorList>
    </citation>
    <scope>NUCLEOTIDE SEQUENCE [LARGE SCALE GENOMIC DNA]</scope>
    <source>
        <strain evidence="1 2">B33</strain>
    </source>
</reference>